<dbReference type="Pfam" id="PF22493">
    <property type="entry name" value="PUF_NOP9"/>
    <property type="match status" value="1"/>
</dbReference>
<evidence type="ECO:0000313" key="7">
    <source>
        <dbReference type="Proteomes" id="UP000218334"/>
    </source>
</evidence>
<dbReference type="InterPro" id="IPR016024">
    <property type="entry name" value="ARM-type_fold"/>
</dbReference>
<keyword evidence="2" id="KW-0677">Repeat</keyword>
<evidence type="ECO:0000256" key="1">
    <source>
        <dbReference type="ARBA" id="ARBA00016427"/>
    </source>
</evidence>
<gene>
    <name evidence="6" type="ORF">ARMSODRAFT_953701</name>
</gene>
<feature type="compositionally biased region" description="Basic and acidic residues" evidence="5">
    <location>
        <begin position="682"/>
        <end position="708"/>
    </location>
</feature>
<evidence type="ECO:0000256" key="4">
    <source>
        <dbReference type="ARBA" id="ARBA00031929"/>
    </source>
</evidence>
<feature type="compositionally biased region" description="Basic and acidic residues" evidence="5">
    <location>
        <begin position="24"/>
        <end position="33"/>
    </location>
</feature>
<dbReference type="GO" id="GO:0030688">
    <property type="term" value="C:preribosome, small subunit precursor"/>
    <property type="evidence" value="ECO:0007669"/>
    <property type="project" value="TreeGrafter"/>
</dbReference>
<feature type="region of interest" description="Disordered" evidence="5">
    <location>
        <begin position="633"/>
        <end position="668"/>
    </location>
</feature>
<evidence type="ECO:0000256" key="5">
    <source>
        <dbReference type="SAM" id="MobiDB-lite"/>
    </source>
</evidence>
<dbReference type="GO" id="GO:0000472">
    <property type="term" value="P:endonucleolytic cleavage to generate mature 5'-end of SSU-rRNA from (SSU-rRNA, 5.8S rRNA, LSU-rRNA)"/>
    <property type="evidence" value="ECO:0007669"/>
    <property type="project" value="TreeGrafter"/>
</dbReference>
<dbReference type="PANTHER" id="PTHR13102:SF0">
    <property type="entry name" value="NUCLEOLAR PROTEIN 9"/>
    <property type="match status" value="1"/>
</dbReference>
<dbReference type="GO" id="GO:0003723">
    <property type="term" value="F:RNA binding"/>
    <property type="evidence" value="ECO:0007669"/>
    <property type="project" value="InterPro"/>
</dbReference>
<reference evidence="7" key="1">
    <citation type="journal article" date="2017" name="Nat. Ecol. Evol.">
        <title>Genome expansion and lineage-specific genetic innovations in the forest pathogenic fungi Armillaria.</title>
        <authorList>
            <person name="Sipos G."/>
            <person name="Prasanna A.N."/>
            <person name="Walter M.C."/>
            <person name="O'Connor E."/>
            <person name="Balint B."/>
            <person name="Krizsan K."/>
            <person name="Kiss B."/>
            <person name="Hess J."/>
            <person name="Varga T."/>
            <person name="Slot J."/>
            <person name="Riley R."/>
            <person name="Boka B."/>
            <person name="Rigling D."/>
            <person name="Barry K."/>
            <person name="Lee J."/>
            <person name="Mihaltcheva S."/>
            <person name="LaButti K."/>
            <person name="Lipzen A."/>
            <person name="Waldron R."/>
            <person name="Moloney N.M."/>
            <person name="Sperisen C."/>
            <person name="Kredics L."/>
            <person name="Vagvoelgyi C."/>
            <person name="Patrignani A."/>
            <person name="Fitzpatrick D."/>
            <person name="Nagy I."/>
            <person name="Doyle S."/>
            <person name="Anderson J.B."/>
            <person name="Grigoriev I.V."/>
            <person name="Gueldener U."/>
            <person name="Muensterkoetter M."/>
            <person name="Nagy L.G."/>
        </authorList>
    </citation>
    <scope>NUCLEOTIDE SEQUENCE [LARGE SCALE GENOMIC DNA]</scope>
    <source>
        <strain evidence="7">28-4</strain>
    </source>
</reference>
<organism evidence="6 7">
    <name type="scientific">Armillaria solidipes</name>
    <dbReference type="NCBI Taxonomy" id="1076256"/>
    <lineage>
        <taxon>Eukaryota</taxon>
        <taxon>Fungi</taxon>
        <taxon>Dikarya</taxon>
        <taxon>Basidiomycota</taxon>
        <taxon>Agaricomycotina</taxon>
        <taxon>Agaricomycetes</taxon>
        <taxon>Agaricomycetidae</taxon>
        <taxon>Agaricales</taxon>
        <taxon>Marasmiineae</taxon>
        <taxon>Physalacriaceae</taxon>
        <taxon>Armillaria</taxon>
    </lineage>
</organism>
<dbReference type="InterPro" id="IPR011989">
    <property type="entry name" value="ARM-like"/>
</dbReference>
<feature type="region of interest" description="Disordered" evidence="5">
    <location>
        <begin position="682"/>
        <end position="722"/>
    </location>
</feature>
<keyword evidence="7" id="KW-1185">Reference proteome</keyword>
<dbReference type="Gene3D" id="1.25.10.10">
    <property type="entry name" value="Leucine-rich Repeat Variant"/>
    <property type="match status" value="2"/>
</dbReference>
<dbReference type="InterPro" id="IPR001313">
    <property type="entry name" value="Pumilio_RNA-bd_rpt"/>
</dbReference>
<feature type="region of interest" description="Disordered" evidence="5">
    <location>
        <begin position="1"/>
        <end position="41"/>
    </location>
</feature>
<name>A0A2H3C8V3_9AGAR</name>
<evidence type="ECO:0000313" key="6">
    <source>
        <dbReference type="EMBL" id="PBK73207.1"/>
    </source>
</evidence>
<dbReference type="InterPro" id="IPR040000">
    <property type="entry name" value="NOP9"/>
</dbReference>
<dbReference type="Proteomes" id="UP000218334">
    <property type="component" value="Unassembled WGS sequence"/>
</dbReference>
<protein>
    <recommendedName>
        <fullName evidence="1">Nucleolar protein 9</fullName>
    </recommendedName>
    <alternativeName>
        <fullName evidence="3 4">Pumilio domain-containing protein NOP9</fullName>
    </alternativeName>
</protein>
<evidence type="ECO:0000256" key="3">
    <source>
        <dbReference type="ARBA" id="ARBA00030932"/>
    </source>
</evidence>
<dbReference type="GO" id="GO:0005730">
    <property type="term" value="C:nucleolus"/>
    <property type="evidence" value="ECO:0007669"/>
    <property type="project" value="TreeGrafter"/>
</dbReference>
<dbReference type="AlphaFoldDB" id="A0A2H3C8V3"/>
<feature type="compositionally biased region" description="Basic residues" evidence="5">
    <location>
        <begin position="1"/>
        <end position="14"/>
    </location>
</feature>
<evidence type="ECO:0000256" key="2">
    <source>
        <dbReference type="ARBA" id="ARBA00022737"/>
    </source>
</evidence>
<dbReference type="SUPFAM" id="SSF48371">
    <property type="entry name" value="ARM repeat"/>
    <property type="match status" value="2"/>
</dbReference>
<accession>A0A2H3C8V3</accession>
<dbReference type="GO" id="GO:0030686">
    <property type="term" value="C:90S preribosome"/>
    <property type="evidence" value="ECO:0007669"/>
    <property type="project" value="TreeGrafter"/>
</dbReference>
<sequence length="722" mass="80849">MPRENRKRGKKHKKPTQDAEFDEQEHTGGKVEPEPEAGPSWIVANPQQEQVDSEAPFGYLDTDVKAYFRTVDVQIRQWQDAQVEVDDDEKHTFFLAALTEMTGKEKQLATDPDCSVILERMLHSMDDFARRVFTDSLTGSYEILARHRFASHVCQTLLEVAGETVSRETKGILPEIPQGSSKTGHLPTITELVLDLCDELLPVLPQLLHDSFGSHIVRALVLLLSPTLNTHSQTSKRSKSWKGKQGEMRSLFSSEKSREDMARPPSFNKKAKKIVRAFRDGMSDNEVRACAGSKVACPGLDVLIEVEAKHDMSNDSGSLMDRVLVGMVGQTLKSSTPPLTTESDYIHTLLRDTTSSHLLETIVTQAPQPVFDLLWNTYLCPENGVERLATHAVSNYVLARAVGRANTEQLGVLGTKWWGRAVKMGRLGVVKAVVERTAEVGEGGGDIWQALQGAFGFEEQPDPEILIKSVMSLKTSEDYKSADTPPEPNVQGALLLQSMLRLKDPYNAGIIESILSLPVASVITLAQHPVSSRVLDVLLDSPTVPQKAKRRFVLAFLGHFHELVDNRIGSRVGERCWSWADTYMKEKIARSVMDHEQNLAASYYGRFFVKALNLYTLKRRPAEWRDMVGKAKAKEEEQVKPEVKVEEAEVKAEGAEKPKRKRKHEQVDEIEMVFKKVRKKGALERPVEGEEKPKQEKHTGVLDARVMEAIRSAPAEGKKKRK</sequence>
<dbReference type="STRING" id="1076256.A0A2H3C8V3"/>
<dbReference type="GO" id="GO:0000447">
    <property type="term" value="P:endonucleolytic cleavage in ITS1 to separate SSU-rRNA from 5.8S rRNA and LSU-rRNA from tricistronic rRNA transcript (SSU-rRNA, 5.8S rRNA, LSU-rRNA)"/>
    <property type="evidence" value="ECO:0007669"/>
    <property type="project" value="TreeGrafter"/>
</dbReference>
<dbReference type="GO" id="GO:0000056">
    <property type="term" value="P:ribosomal small subunit export from nucleus"/>
    <property type="evidence" value="ECO:0007669"/>
    <property type="project" value="TreeGrafter"/>
</dbReference>
<dbReference type="GO" id="GO:0000480">
    <property type="term" value="P:endonucleolytic cleavage in 5'-ETS of tricistronic rRNA transcript (SSU-rRNA, 5.8S rRNA, LSU-rRNA)"/>
    <property type="evidence" value="ECO:0007669"/>
    <property type="project" value="TreeGrafter"/>
</dbReference>
<feature type="compositionally biased region" description="Basic and acidic residues" evidence="5">
    <location>
        <begin position="633"/>
        <end position="657"/>
    </location>
</feature>
<feature type="region of interest" description="Disordered" evidence="5">
    <location>
        <begin position="231"/>
        <end position="264"/>
    </location>
</feature>
<dbReference type="PANTHER" id="PTHR13102">
    <property type="entry name" value="NUCLEOLAR PROTEIN 9"/>
    <property type="match status" value="1"/>
</dbReference>
<dbReference type="SMART" id="SM00025">
    <property type="entry name" value="Pumilio"/>
    <property type="match status" value="7"/>
</dbReference>
<proteinExistence type="predicted"/>
<dbReference type="EMBL" id="KZ293421">
    <property type="protein sequence ID" value="PBK73207.1"/>
    <property type="molecule type" value="Genomic_DNA"/>
</dbReference>